<gene>
    <name evidence="2" type="ordered locus">RSPO_m01642</name>
</gene>
<geneLocation type="plasmid" evidence="3"/>
<sequence length="143" mass="14489">MHMHMSSVGRSAACGGHGRAIAQALPLAVSLGVAGGMSPRHDATLHVGPSRREGALGQCRTAAAQSRTLIPLHPLRDTPRASFPAPALAGLPSRSELPDGATGSRGLRLCGGSLCSQPRAERGRDGGHGRIVSGHGEARAAGQ</sequence>
<evidence type="ECO:0000313" key="3">
    <source>
        <dbReference type="Proteomes" id="UP000007953"/>
    </source>
</evidence>
<accession>F6GB74</accession>
<dbReference type="EMBL" id="CP002820">
    <property type="protein sequence ID" value="AEG72275.1"/>
    <property type="molecule type" value="Genomic_DNA"/>
</dbReference>
<dbReference type="KEGG" id="rsn:RSPO_m01642"/>
<dbReference type="AlphaFoldDB" id="F6GB74"/>
<evidence type="ECO:0000313" key="2">
    <source>
        <dbReference type="EMBL" id="AEG72275.1"/>
    </source>
</evidence>
<organism evidence="2 3">
    <name type="scientific">Ralstonia solanacearum (strain Po82)</name>
    <dbReference type="NCBI Taxonomy" id="1031711"/>
    <lineage>
        <taxon>Bacteria</taxon>
        <taxon>Pseudomonadati</taxon>
        <taxon>Pseudomonadota</taxon>
        <taxon>Betaproteobacteria</taxon>
        <taxon>Burkholderiales</taxon>
        <taxon>Burkholderiaceae</taxon>
        <taxon>Ralstonia</taxon>
        <taxon>Ralstonia solanacearum species complex</taxon>
    </lineage>
</organism>
<evidence type="ECO:0000256" key="1">
    <source>
        <dbReference type="SAM" id="MobiDB-lite"/>
    </source>
</evidence>
<proteinExistence type="predicted"/>
<feature type="region of interest" description="Disordered" evidence="1">
    <location>
        <begin position="116"/>
        <end position="143"/>
    </location>
</feature>
<feature type="compositionally biased region" description="Basic and acidic residues" evidence="1">
    <location>
        <begin position="119"/>
        <end position="128"/>
    </location>
</feature>
<dbReference type="Proteomes" id="UP000007953">
    <property type="component" value="Plasmid megaplasmid"/>
</dbReference>
<dbReference type="HOGENOM" id="CLU_1804620_0_0_4"/>
<reference evidence="2 3" key="1">
    <citation type="journal article" date="2011" name="J. Bacteriol.">
        <title>Complete genome sequence of the plant pathogen Ralstonia solanacearum strain Po82.</title>
        <authorList>
            <person name="Xu J."/>
            <person name="Zheng H.J."/>
            <person name="Liu L."/>
            <person name="Pan Z.C."/>
            <person name="Prior P."/>
            <person name="Tang B."/>
            <person name="Xu J.S."/>
            <person name="Zhang H."/>
            <person name="Tian Q."/>
            <person name="Zhang L.Q."/>
            <person name="Feng J."/>
        </authorList>
    </citation>
    <scope>NUCLEOTIDE SEQUENCE [LARGE SCALE GENOMIC DNA]</scope>
    <source>
        <strain evidence="3">Po82</strain>
    </source>
</reference>
<protein>
    <submittedName>
        <fullName evidence="2">Uncharacterized protein</fullName>
    </submittedName>
</protein>
<name>F6GB74_RALS8</name>
<feature type="region of interest" description="Disordered" evidence="1">
    <location>
        <begin position="67"/>
        <end position="103"/>
    </location>
</feature>
<dbReference type="PATRIC" id="fig|1031711.3.peg.4807"/>
<keyword evidence="2" id="KW-0614">Plasmid</keyword>